<sequence>MSLIDGQPDRKSYASARKAAITSTGISRKVTAKEDTVQEVTAQDTMETEISEVLELDGYKMIIKEREQTNRRYRVSYDAHSRTIIICFPTHVHERAGEMIISSMVNEVIRMLQNAGVGDDITSRIQSGGNVTIVGDFRGRSYKEPDGLIIFEDRESKNVNRIALKSDSLRHIPVSRGFCRCASSVSDHRGPGCADIRYIDAFNTQQRHERRPFGPLVYNGHIWFGTLRNAFFETYRGTHAGVVKSEQAYLVKDGVDVSEAIPRDLSTIDVRDFVPDNWLSDDVLRSSAVNFLRPQIFMGMLSDAIFRTALNRVSDTFVLEETS</sequence>
<dbReference type="EMBL" id="MU971360">
    <property type="protein sequence ID" value="KAK9238112.1"/>
    <property type="molecule type" value="Genomic_DNA"/>
</dbReference>
<evidence type="ECO:0000313" key="2">
    <source>
        <dbReference type="Proteomes" id="UP001433508"/>
    </source>
</evidence>
<accession>A0ACC3T2K8</accession>
<protein>
    <submittedName>
        <fullName evidence="1">Uncharacterized protein</fullName>
    </submittedName>
</protein>
<keyword evidence="2" id="KW-1185">Reference proteome</keyword>
<evidence type="ECO:0000313" key="1">
    <source>
        <dbReference type="EMBL" id="KAK9238112.1"/>
    </source>
</evidence>
<organism evidence="1 2">
    <name type="scientific">Lipomyces kononenkoae</name>
    <name type="common">Yeast</name>
    <dbReference type="NCBI Taxonomy" id="34357"/>
    <lineage>
        <taxon>Eukaryota</taxon>
        <taxon>Fungi</taxon>
        <taxon>Dikarya</taxon>
        <taxon>Ascomycota</taxon>
        <taxon>Saccharomycotina</taxon>
        <taxon>Lipomycetes</taxon>
        <taxon>Lipomycetales</taxon>
        <taxon>Lipomycetaceae</taxon>
        <taxon>Lipomyces</taxon>
    </lineage>
</organism>
<proteinExistence type="predicted"/>
<dbReference type="Proteomes" id="UP001433508">
    <property type="component" value="Unassembled WGS sequence"/>
</dbReference>
<reference evidence="2" key="1">
    <citation type="journal article" date="2024" name="Front. Bioeng. Biotechnol.">
        <title>Genome-scale model development and genomic sequencing of the oleaginous clade Lipomyces.</title>
        <authorList>
            <person name="Czajka J.J."/>
            <person name="Han Y."/>
            <person name="Kim J."/>
            <person name="Mondo S.J."/>
            <person name="Hofstad B.A."/>
            <person name="Robles A."/>
            <person name="Haridas S."/>
            <person name="Riley R."/>
            <person name="LaButti K."/>
            <person name="Pangilinan J."/>
            <person name="Andreopoulos W."/>
            <person name="Lipzen A."/>
            <person name="Yan J."/>
            <person name="Wang M."/>
            <person name="Ng V."/>
            <person name="Grigoriev I.V."/>
            <person name="Spatafora J.W."/>
            <person name="Magnuson J.K."/>
            <person name="Baker S.E."/>
            <person name="Pomraning K.R."/>
        </authorList>
    </citation>
    <scope>NUCLEOTIDE SEQUENCE [LARGE SCALE GENOMIC DNA]</scope>
    <source>
        <strain evidence="2">CBS 7786</strain>
    </source>
</reference>
<gene>
    <name evidence="1" type="ORF">V1525DRAFT_387833</name>
</gene>
<comment type="caution">
    <text evidence="1">The sequence shown here is derived from an EMBL/GenBank/DDBJ whole genome shotgun (WGS) entry which is preliminary data.</text>
</comment>
<name>A0ACC3T2K8_LIPKO</name>